<accession>A0A1G6PAE5</accession>
<proteinExistence type="predicted"/>
<dbReference type="AlphaFoldDB" id="A0A1G6PAE5"/>
<keyword evidence="2" id="KW-1185">Reference proteome</keyword>
<reference evidence="1 2" key="1">
    <citation type="submission" date="2016-09" db="EMBL/GenBank/DDBJ databases">
        <authorList>
            <person name="Capua I."/>
            <person name="De Benedictis P."/>
            <person name="Joannis T."/>
            <person name="Lombin L.H."/>
            <person name="Cattoli G."/>
        </authorList>
    </citation>
    <scope>NUCLEOTIDE SEQUENCE [LARGE SCALE GENOMIC DNA]</scope>
    <source>
        <strain evidence="1 2">A7P-90m</strain>
    </source>
</reference>
<name>A0A1G6PAE5_9BACT</name>
<evidence type="ECO:0000313" key="2">
    <source>
        <dbReference type="Proteomes" id="UP000199452"/>
    </source>
</evidence>
<sequence>MLCQEKQVAIHTQIQGFKDFGIKVKQFAPSEKRRTPYLNHIGTTVIPFIVSVQNIPSVVQQNTLQ</sequence>
<dbReference type="EMBL" id="FMYP01000049">
    <property type="protein sequence ID" value="SDC76335.1"/>
    <property type="molecule type" value="Genomic_DNA"/>
</dbReference>
<organism evidence="1 2">
    <name type="scientific">Williamwhitmania taraxaci</name>
    <dbReference type="NCBI Taxonomy" id="1640674"/>
    <lineage>
        <taxon>Bacteria</taxon>
        <taxon>Pseudomonadati</taxon>
        <taxon>Bacteroidota</taxon>
        <taxon>Bacteroidia</taxon>
        <taxon>Bacteroidales</taxon>
        <taxon>Williamwhitmaniaceae</taxon>
        <taxon>Williamwhitmania</taxon>
    </lineage>
</organism>
<dbReference type="Proteomes" id="UP000199452">
    <property type="component" value="Unassembled WGS sequence"/>
</dbReference>
<evidence type="ECO:0000313" key="1">
    <source>
        <dbReference type="EMBL" id="SDC76335.1"/>
    </source>
</evidence>
<gene>
    <name evidence="1" type="ORF">SAMN05216323_104920</name>
</gene>
<protein>
    <submittedName>
        <fullName evidence="1">Uncharacterized protein</fullName>
    </submittedName>
</protein>
<dbReference type="STRING" id="1640674.SAMN05216323_104920"/>